<protein>
    <submittedName>
        <fullName evidence="5">Glycosyltransferase family 4 protein</fullName>
    </submittedName>
</protein>
<dbReference type="AlphaFoldDB" id="A0A7D5L8E3"/>
<keyword evidence="1" id="KW-0328">Glycosyltransferase</keyword>
<dbReference type="GeneID" id="56036024"/>
<sequence>MHLLTATHDLYPDPGSGGTGRYVYETARRLVDRGHRVSVLTRRRGDVPERERIDGVDVRRYDVDVAGESAPSIAAQLPRARRTVAGFLEELGATGRGDADVDLLSFQGPLTSLLAHRAAAPDLPRVYTFHSPWSTEYRIRARHEANHGTARRRINALLRRRVESRVLAASDGVVTLSEYMADRLAAVHGDGIDPSVVPGGVDVDRYAPDAGSFRPVSDDEGVSFLTVRRLSPRMGHATLLEAFASVAERHPDARLYVAGDGPLRDELRRRAGRLGVADRTTFLGYVPDADLPAAHASADVFVLPTRRLEGFGLATLEALASGTPVVATPVGGTPEVLRSYVEGDDRPAATLADGADAGSLARAMNAWADLPPERRRNAGRACREHTVDRFRWERTVDELEAVYAAHVEGEAPARPAPPRR</sequence>
<dbReference type="RefSeq" id="WP_179267017.1">
    <property type="nucleotide sequence ID" value="NZ_CP058579.1"/>
</dbReference>
<dbReference type="PANTHER" id="PTHR12526">
    <property type="entry name" value="GLYCOSYLTRANSFERASE"/>
    <property type="match status" value="1"/>
</dbReference>
<dbReference type="PANTHER" id="PTHR12526:SF640">
    <property type="entry name" value="COLANIC ACID BIOSYNTHESIS GLYCOSYLTRANSFERASE WCAL-RELATED"/>
    <property type="match status" value="1"/>
</dbReference>
<evidence type="ECO:0000313" key="5">
    <source>
        <dbReference type="EMBL" id="QLG60431.1"/>
    </source>
</evidence>
<organism evidence="5 6">
    <name type="scientific">Halorarum salinum</name>
    <dbReference type="NCBI Taxonomy" id="2743089"/>
    <lineage>
        <taxon>Archaea</taxon>
        <taxon>Methanobacteriati</taxon>
        <taxon>Methanobacteriota</taxon>
        <taxon>Stenosarchaea group</taxon>
        <taxon>Halobacteria</taxon>
        <taxon>Halobacteriales</taxon>
        <taxon>Haloferacaceae</taxon>
        <taxon>Halorarum</taxon>
    </lineage>
</organism>
<dbReference type="EMBL" id="CP058579">
    <property type="protein sequence ID" value="QLG60431.1"/>
    <property type="molecule type" value="Genomic_DNA"/>
</dbReference>
<dbReference type="InterPro" id="IPR028098">
    <property type="entry name" value="Glyco_trans_4-like_N"/>
</dbReference>
<dbReference type="Pfam" id="PF00534">
    <property type="entry name" value="Glycos_transf_1"/>
    <property type="match status" value="1"/>
</dbReference>
<evidence type="ECO:0000313" key="6">
    <source>
        <dbReference type="Proteomes" id="UP000509626"/>
    </source>
</evidence>
<proteinExistence type="predicted"/>
<dbReference type="KEGG" id="halu:HUG12_01155"/>
<dbReference type="Pfam" id="PF13439">
    <property type="entry name" value="Glyco_transf_4"/>
    <property type="match status" value="1"/>
</dbReference>
<gene>
    <name evidence="5" type="ORF">HUG12_01155</name>
</gene>
<dbReference type="SUPFAM" id="SSF53756">
    <property type="entry name" value="UDP-Glycosyltransferase/glycogen phosphorylase"/>
    <property type="match status" value="1"/>
</dbReference>
<accession>A0A7D5L8E3</accession>
<feature type="domain" description="Glycosyl transferase family 1" evidence="3">
    <location>
        <begin position="218"/>
        <end position="382"/>
    </location>
</feature>
<dbReference type="Gene3D" id="3.40.50.2000">
    <property type="entry name" value="Glycogen Phosphorylase B"/>
    <property type="match status" value="2"/>
</dbReference>
<evidence type="ECO:0000256" key="1">
    <source>
        <dbReference type="ARBA" id="ARBA00022676"/>
    </source>
</evidence>
<feature type="domain" description="Glycosyltransferase subfamily 4-like N-terminal" evidence="4">
    <location>
        <begin position="17"/>
        <end position="205"/>
    </location>
</feature>
<dbReference type="InterPro" id="IPR001296">
    <property type="entry name" value="Glyco_trans_1"/>
</dbReference>
<dbReference type="GO" id="GO:0016757">
    <property type="term" value="F:glycosyltransferase activity"/>
    <property type="evidence" value="ECO:0007669"/>
    <property type="project" value="UniProtKB-KW"/>
</dbReference>
<reference evidence="5 6" key="1">
    <citation type="submission" date="2020-06" db="EMBL/GenBank/DDBJ databases">
        <title>NJ-3-1, isolated from saline soil.</title>
        <authorList>
            <person name="Cui H.L."/>
            <person name="Shi X."/>
        </authorList>
    </citation>
    <scope>NUCLEOTIDE SEQUENCE [LARGE SCALE GENOMIC DNA]</scope>
    <source>
        <strain evidence="5 6">NJ-3-1</strain>
    </source>
</reference>
<evidence type="ECO:0000259" key="4">
    <source>
        <dbReference type="Pfam" id="PF13439"/>
    </source>
</evidence>
<dbReference type="CDD" id="cd03801">
    <property type="entry name" value="GT4_PimA-like"/>
    <property type="match status" value="1"/>
</dbReference>
<dbReference type="OrthoDB" id="132546at2157"/>
<keyword evidence="6" id="KW-1185">Reference proteome</keyword>
<dbReference type="Proteomes" id="UP000509626">
    <property type="component" value="Chromosome"/>
</dbReference>
<evidence type="ECO:0000256" key="2">
    <source>
        <dbReference type="ARBA" id="ARBA00022679"/>
    </source>
</evidence>
<keyword evidence="2 5" id="KW-0808">Transferase</keyword>
<evidence type="ECO:0000259" key="3">
    <source>
        <dbReference type="Pfam" id="PF00534"/>
    </source>
</evidence>
<name>A0A7D5L8E3_9EURY</name>